<gene>
    <name evidence="8" type="ORF">ACHHYP_14710</name>
</gene>
<keyword evidence="9" id="KW-1185">Reference proteome</keyword>
<feature type="transmembrane region" description="Helical" evidence="5">
    <location>
        <begin position="122"/>
        <end position="142"/>
    </location>
</feature>
<sequence>MGGLLLFVLAVLSLSASADVDNTSVKPPPAPRRVATSWACERVDDGWYTVRLARQNRSLECVANATASSCLVGDSSDECPAPTGYMYDCTNATSGGPSHTCAFLHATLIIGHDVRLRTTMLFFYYLGLSWGVRIVVALAMMLLGGASASHGYTLLRLLLIFYAGVAFSIAFYPLLETISNDATKIVVWIIAAGFCALLCATFYGLALAMTGGAAFAMLTLAIFDFAGLSSHTLAYLVVCGVALVGIVVALRRPRPLMICCSAYLGSTVFVYGSFFLAAAMSNTSKTIYDADAIDVQYAPYFVIAVSLVAVVVQVKLTALDFQHGDIFEGTEMNRFMRWLAWPRTVQ</sequence>
<dbReference type="Proteomes" id="UP000243579">
    <property type="component" value="Unassembled WGS sequence"/>
</dbReference>
<comment type="subcellular location">
    <subcellularLocation>
        <location evidence="1">Membrane</location>
        <topology evidence="1">Multi-pass membrane protein</topology>
    </subcellularLocation>
</comment>
<organism evidence="8 9">
    <name type="scientific">Achlya hypogyna</name>
    <name type="common">Oomycete</name>
    <name type="synonym">Protoachlya hypogyna</name>
    <dbReference type="NCBI Taxonomy" id="1202772"/>
    <lineage>
        <taxon>Eukaryota</taxon>
        <taxon>Sar</taxon>
        <taxon>Stramenopiles</taxon>
        <taxon>Oomycota</taxon>
        <taxon>Saprolegniomycetes</taxon>
        <taxon>Saprolegniales</taxon>
        <taxon>Achlyaceae</taxon>
        <taxon>Achlya</taxon>
    </lineage>
</organism>
<feature type="transmembrane region" description="Helical" evidence="5">
    <location>
        <begin position="300"/>
        <end position="318"/>
    </location>
</feature>
<evidence type="ECO:0000256" key="4">
    <source>
        <dbReference type="ARBA" id="ARBA00023136"/>
    </source>
</evidence>
<evidence type="ECO:0000313" key="9">
    <source>
        <dbReference type="Proteomes" id="UP000243579"/>
    </source>
</evidence>
<accession>A0A1V9YCM4</accession>
<evidence type="ECO:0000256" key="3">
    <source>
        <dbReference type="ARBA" id="ARBA00022989"/>
    </source>
</evidence>
<keyword evidence="3 5" id="KW-1133">Transmembrane helix</keyword>
<evidence type="ECO:0000256" key="1">
    <source>
        <dbReference type="ARBA" id="ARBA00004141"/>
    </source>
</evidence>
<keyword evidence="2 5" id="KW-0812">Transmembrane</keyword>
<proteinExistence type="predicted"/>
<keyword evidence="6" id="KW-0732">Signal</keyword>
<feature type="transmembrane region" description="Helical" evidence="5">
    <location>
        <begin position="262"/>
        <end position="280"/>
    </location>
</feature>
<feature type="transmembrane region" description="Helical" evidence="5">
    <location>
        <begin position="185"/>
        <end position="203"/>
    </location>
</feature>
<feature type="domain" description="TM7S3/TM198-like" evidence="7">
    <location>
        <begin position="139"/>
        <end position="281"/>
    </location>
</feature>
<feature type="chain" id="PRO_5012641847" description="TM7S3/TM198-like domain-containing protein" evidence="6">
    <location>
        <begin position="19"/>
        <end position="346"/>
    </location>
</feature>
<feature type="transmembrane region" description="Helical" evidence="5">
    <location>
        <begin position="233"/>
        <end position="250"/>
    </location>
</feature>
<dbReference type="Pfam" id="PF13886">
    <property type="entry name" value="TM7S3_TM198"/>
    <property type="match status" value="1"/>
</dbReference>
<feature type="signal peptide" evidence="6">
    <location>
        <begin position="1"/>
        <end position="18"/>
    </location>
</feature>
<reference evidence="8 9" key="1">
    <citation type="journal article" date="2014" name="Genome Biol. Evol.">
        <title>The secreted proteins of Achlya hypogyna and Thraustotheca clavata identify the ancestral oomycete secretome and reveal gene acquisitions by horizontal gene transfer.</title>
        <authorList>
            <person name="Misner I."/>
            <person name="Blouin N."/>
            <person name="Leonard G."/>
            <person name="Richards T.A."/>
            <person name="Lane C.E."/>
        </authorList>
    </citation>
    <scope>NUCLEOTIDE SEQUENCE [LARGE SCALE GENOMIC DNA]</scope>
    <source>
        <strain evidence="8 9">ATCC 48635</strain>
    </source>
</reference>
<feature type="transmembrane region" description="Helical" evidence="5">
    <location>
        <begin position="154"/>
        <end position="173"/>
    </location>
</feature>
<evidence type="ECO:0000256" key="5">
    <source>
        <dbReference type="SAM" id="Phobius"/>
    </source>
</evidence>
<name>A0A1V9YCM4_ACHHY</name>
<evidence type="ECO:0000256" key="2">
    <source>
        <dbReference type="ARBA" id="ARBA00022692"/>
    </source>
</evidence>
<protein>
    <recommendedName>
        <fullName evidence="7">TM7S3/TM198-like domain-containing protein</fullName>
    </recommendedName>
</protein>
<evidence type="ECO:0000313" key="8">
    <source>
        <dbReference type="EMBL" id="OQR83439.1"/>
    </source>
</evidence>
<dbReference type="EMBL" id="JNBR01002150">
    <property type="protein sequence ID" value="OQR83439.1"/>
    <property type="molecule type" value="Genomic_DNA"/>
</dbReference>
<dbReference type="AlphaFoldDB" id="A0A1V9YCM4"/>
<dbReference type="InterPro" id="IPR025256">
    <property type="entry name" value="TM7S3/TM198-like_dom"/>
</dbReference>
<dbReference type="OrthoDB" id="10333824at2759"/>
<keyword evidence="4 5" id="KW-0472">Membrane</keyword>
<comment type="caution">
    <text evidence="8">The sequence shown here is derived from an EMBL/GenBank/DDBJ whole genome shotgun (WGS) entry which is preliminary data.</text>
</comment>
<evidence type="ECO:0000256" key="6">
    <source>
        <dbReference type="SAM" id="SignalP"/>
    </source>
</evidence>
<evidence type="ECO:0000259" key="7">
    <source>
        <dbReference type="Pfam" id="PF13886"/>
    </source>
</evidence>
<dbReference type="GO" id="GO:0016020">
    <property type="term" value="C:membrane"/>
    <property type="evidence" value="ECO:0007669"/>
    <property type="project" value="UniProtKB-SubCell"/>
</dbReference>